<dbReference type="GO" id="GO:0008137">
    <property type="term" value="F:NADH dehydrogenase (ubiquinone) activity"/>
    <property type="evidence" value="ECO:0007669"/>
    <property type="project" value="InterPro"/>
</dbReference>
<dbReference type="OrthoDB" id="9805142at2"/>
<gene>
    <name evidence="12" type="ORF">BR63_18520</name>
</gene>
<dbReference type="PANTHER" id="PTHR11615">
    <property type="entry name" value="NITRATE, FORMATE, IRON DEHYDROGENASE"/>
    <property type="match status" value="1"/>
</dbReference>
<dbReference type="CDD" id="cd00207">
    <property type="entry name" value="fer2"/>
    <property type="match status" value="1"/>
</dbReference>
<feature type="domain" description="4Fe-4S ferredoxin-type" evidence="10">
    <location>
        <begin position="185"/>
        <end position="214"/>
    </location>
</feature>
<dbReference type="Pfam" id="PF12838">
    <property type="entry name" value="Fer4_7"/>
    <property type="match status" value="1"/>
</dbReference>
<accession>A0A7G6E8V3</accession>
<dbReference type="InterPro" id="IPR000283">
    <property type="entry name" value="NADH_UbQ_OxRdtase_75kDa_su_CS"/>
</dbReference>
<evidence type="ECO:0000256" key="2">
    <source>
        <dbReference type="ARBA" id="ARBA00022485"/>
    </source>
</evidence>
<evidence type="ECO:0000313" key="13">
    <source>
        <dbReference type="Proteomes" id="UP000515847"/>
    </source>
</evidence>
<dbReference type="EMBL" id="CP045798">
    <property type="protein sequence ID" value="QNB48507.1"/>
    <property type="molecule type" value="Genomic_DNA"/>
</dbReference>
<dbReference type="GO" id="GO:0051537">
    <property type="term" value="F:2 iron, 2 sulfur cluster binding"/>
    <property type="evidence" value="ECO:0007669"/>
    <property type="project" value="UniProtKB-KW"/>
</dbReference>
<dbReference type="InterPro" id="IPR001041">
    <property type="entry name" value="2Fe-2S_ferredoxin-type"/>
</dbReference>
<dbReference type="Gene3D" id="3.40.50.1780">
    <property type="match status" value="1"/>
</dbReference>
<dbReference type="GO" id="GO:0016020">
    <property type="term" value="C:membrane"/>
    <property type="evidence" value="ECO:0007669"/>
    <property type="project" value="InterPro"/>
</dbReference>
<evidence type="ECO:0000256" key="3">
    <source>
        <dbReference type="ARBA" id="ARBA00022714"/>
    </source>
</evidence>
<dbReference type="PROSITE" id="PS00198">
    <property type="entry name" value="4FE4S_FER_1"/>
    <property type="match status" value="1"/>
</dbReference>
<dbReference type="FunFam" id="3.30.70.20:FF:000035">
    <property type="entry name" value="Iron hydrogenase 1"/>
    <property type="match status" value="1"/>
</dbReference>
<dbReference type="InterPro" id="IPR004108">
    <property type="entry name" value="Fe_hydrogenase_lsu_C"/>
</dbReference>
<dbReference type="Gene3D" id="3.10.20.740">
    <property type="match status" value="1"/>
</dbReference>
<feature type="domain" description="4Fe-4S His(Cys)3-ligated-type" evidence="11">
    <location>
        <begin position="83"/>
        <end position="122"/>
    </location>
</feature>
<dbReference type="NCBIfam" id="NF040763">
    <property type="entry name" value="FeFe_hydrog_A6"/>
    <property type="match status" value="1"/>
</dbReference>
<dbReference type="GO" id="GO:0005506">
    <property type="term" value="F:iron ion binding"/>
    <property type="evidence" value="ECO:0007669"/>
    <property type="project" value="InterPro"/>
</dbReference>
<feature type="domain" description="2Fe-2S ferredoxin-type" evidence="9">
    <location>
        <begin position="5"/>
        <end position="83"/>
    </location>
</feature>
<dbReference type="Gene3D" id="3.30.70.20">
    <property type="match status" value="1"/>
</dbReference>
<keyword evidence="4" id="KW-0479">Metal-binding</keyword>
<dbReference type="InterPro" id="IPR050340">
    <property type="entry name" value="Cytosolic_Fe-S_CAF"/>
</dbReference>
<keyword evidence="2" id="KW-0004">4Fe-4S</keyword>
<comment type="cofactor">
    <cofactor evidence="1">
        <name>[4Fe-4S] cluster</name>
        <dbReference type="ChEBI" id="CHEBI:49883"/>
    </cofactor>
</comment>
<dbReference type="KEGG" id="tfr:BR63_18520"/>
<dbReference type="SUPFAM" id="SSF53920">
    <property type="entry name" value="Fe-only hydrogenase"/>
    <property type="match status" value="1"/>
</dbReference>
<dbReference type="Gene3D" id="4.10.260.20">
    <property type="entry name" value="Iron hydrogenase, small subunit"/>
    <property type="match status" value="1"/>
</dbReference>
<sequence length="602" mass="66362">MKEEQKVSLTIDGRKVTVPEGMSVLEAARHAGVDIPSLCYLKGVNEVGTCRICVVEIEGSKNLQASCTYPVSEGLVVRTNTKRVLKARRTVLQLLLSEHPQDCLTCYRNTNCELQAMAHRFNIVEIPFHGERTTFPNDDKSVAVMREPSKCIRCRRCIGVCSAIQTAYVYSATHRGFESIISPAFGMSLDDVACITCGQCANVCPTAAIHEPDNTSQVWDALNDPEKYVIVQVAPSVRVTLGEEFGFPIGSVVTGQMVAALRKMGFAKVFDTDFTADLTIMEEGYEFLQKLKAGGPFPHLSSCSPGWIKFCEHFYPEFLDCVSTVKSPHSMFGALAKTYHAEKVGIDPAKMVVVSVMPCTAKKYELNRPEMNDSGFKDVDIAITTRELARMIRQAGIDFANLPEEEFDTPMGIASGAGLIFGATGGVIEAALRTIYEITTGKELPLPQYVQSLRGMDGLKQAEVELPQGKIRVAIAHGTGNARMLLEKIKSGEVYHFVEIMGCPGGCVGGGGQPILPLRRGWEGTIDYRMDRADSLYKAEKELPYRKSHENPAVKKLYEEFLGHPLSEKAHKLLHTSYTPRSRYPKGIPQVYALPEPAVYEQ</sequence>
<dbReference type="InterPro" id="IPR009016">
    <property type="entry name" value="Fe_hydrogenase"/>
</dbReference>
<dbReference type="PROSITE" id="PS00641">
    <property type="entry name" value="COMPLEX1_75K_1"/>
    <property type="match status" value="1"/>
</dbReference>
<reference evidence="12 13" key="1">
    <citation type="journal article" date="2019" name="Front. Microbiol.">
        <title>Thermoanaerosceptrum fracticalcis gen. nov. sp. nov., a Novel Fumarate-Fermenting Microorganism From a Deep Fractured Carbonate Aquifer of the US Great Basin.</title>
        <authorList>
            <person name="Hamilton-Brehm S.D."/>
            <person name="Stewart L.E."/>
            <person name="Zavarin M."/>
            <person name="Caldwell M."/>
            <person name="Lawson P.A."/>
            <person name="Onstott T.C."/>
            <person name="Grzymski J."/>
            <person name="Neveux I."/>
            <person name="Lollar B.S."/>
            <person name="Russell C.E."/>
            <person name="Moser D.P."/>
        </authorList>
    </citation>
    <scope>NUCLEOTIDE SEQUENCE [LARGE SCALE GENOMIC DNA]</scope>
    <source>
        <strain evidence="12 13">DRI-13</strain>
    </source>
</reference>
<dbReference type="Pfam" id="PF02906">
    <property type="entry name" value="Fe_hyd_lg_C"/>
    <property type="match status" value="1"/>
</dbReference>
<keyword evidence="7" id="KW-0408">Iron</keyword>
<proteinExistence type="predicted"/>
<dbReference type="SUPFAM" id="SSF54292">
    <property type="entry name" value="2Fe-2S ferredoxin-like"/>
    <property type="match status" value="1"/>
</dbReference>
<protein>
    <submittedName>
        <fullName evidence="12">2Fe-2S iron-sulfur cluster binding domain-containing protein</fullName>
    </submittedName>
</protein>
<dbReference type="InterPro" id="IPR049830">
    <property type="entry name" value="HndD"/>
</dbReference>
<evidence type="ECO:0000259" key="11">
    <source>
        <dbReference type="PROSITE" id="PS51839"/>
    </source>
</evidence>
<evidence type="ECO:0000256" key="1">
    <source>
        <dbReference type="ARBA" id="ARBA00001966"/>
    </source>
</evidence>
<dbReference type="Gene3D" id="3.40.950.10">
    <property type="entry name" value="Fe-only Hydrogenase (Larger Subunit), Chain L, domain 3"/>
    <property type="match status" value="1"/>
</dbReference>
<keyword evidence="3" id="KW-0001">2Fe-2S</keyword>
<dbReference type="Proteomes" id="UP000515847">
    <property type="component" value="Chromosome"/>
</dbReference>
<keyword evidence="8" id="KW-0411">Iron-sulfur</keyword>
<dbReference type="InterPro" id="IPR036991">
    <property type="entry name" value="Fe_hydrogenase_ssu_sf"/>
</dbReference>
<dbReference type="SMART" id="SM00929">
    <property type="entry name" value="NADH-G_4Fe-4S_3"/>
    <property type="match status" value="1"/>
</dbReference>
<keyword evidence="6" id="KW-0560">Oxidoreductase</keyword>
<dbReference type="InterPro" id="IPR013352">
    <property type="entry name" value="Fe_hydrogenase_subset"/>
</dbReference>
<dbReference type="SMART" id="SM00902">
    <property type="entry name" value="Fe_hyd_SSU"/>
    <property type="match status" value="1"/>
</dbReference>
<evidence type="ECO:0000256" key="7">
    <source>
        <dbReference type="ARBA" id="ARBA00023004"/>
    </source>
</evidence>
<dbReference type="Pfam" id="PF13510">
    <property type="entry name" value="Fer2_4"/>
    <property type="match status" value="1"/>
</dbReference>
<dbReference type="InterPro" id="IPR019574">
    <property type="entry name" value="NADH_UbQ_OxRdtase_Gsu_4Fe4S-bd"/>
</dbReference>
<dbReference type="Pfam" id="PF02256">
    <property type="entry name" value="Fe_hyd_SSU"/>
    <property type="match status" value="1"/>
</dbReference>
<evidence type="ECO:0000256" key="8">
    <source>
        <dbReference type="ARBA" id="ARBA00023014"/>
    </source>
</evidence>
<dbReference type="InterPro" id="IPR036010">
    <property type="entry name" value="2Fe-2S_ferredoxin-like_sf"/>
</dbReference>
<feature type="domain" description="4Fe-4S ferredoxin-type" evidence="10">
    <location>
        <begin position="142"/>
        <end position="172"/>
    </location>
</feature>
<dbReference type="Pfam" id="PF10588">
    <property type="entry name" value="NADH-G_4Fe-4S_3"/>
    <property type="match status" value="1"/>
</dbReference>
<dbReference type="GO" id="GO:0008901">
    <property type="term" value="F:ferredoxin hydrogenase activity"/>
    <property type="evidence" value="ECO:0007669"/>
    <property type="project" value="InterPro"/>
</dbReference>
<dbReference type="PROSITE" id="PS51839">
    <property type="entry name" value="4FE4S_HC3"/>
    <property type="match status" value="1"/>
</dbReference>
<dbReference type="InterPro" id="IPR017900">
    <property type="entry name" value="4Fe4S_Fe_S_CS"/>
</dbReference>
<evidence type="ECO:0000256" key="6">
    <source>
        <dbReference type="ARBA" id="ARBA00023002"/>
    </source>
</evidence>
<dbReference type="PROSITE" id="PS51379">
    <property type="entry name" value="4FE4S_FER_2"/>
    <property type="match status" value="2"/>
</dbReference>
<evidence type="ECO:0000313" key="12">
    <source>
        <dbReference type="EMBL" id="QNB48507.1"/>
    </source>
</evidence>
<dbReference type="GO" id="GO:0042773">
    <property type="term" value="P:ATP synthesis coupled electron transport"/>
    <property type="evidence" value="ECO:0007669"/>
    <property type="project" value="InterPro"/>
</dbReference>
<evidence type="ECO:0000256" key="4">
    <source>
        <dbReference type="ARBA" id="ARBA00022723"/>
    </source>
</evidence>
<name>A0A7G6E8V3_THEFR</name>
<dbReference type="PROSITE" id="PS51085">
    <property type="entry name" value="2FE2S_FER_2"/>
    <property type="match status" value="1"/>
</dbReference>
<dbReference type="SUPFAM" id="SSF54862">
    <property type="entry name" value="4Fe-4S ferredoxins"/>
    <property type="match status" value="1"/>
</dbReference>
<keyword evidence="13" id="KW-1185">Reference proteome</keyword>
<organism evidence="12 13">
    <name type="scientific">Thermanaerosceptrum fracticalcis</name>
    <dbReference type="NCBI Taxonomy" id="1712410"/>
    <lineage>
        <taxon>Bacteria</taxon>
        <taxon>Bacillati</taxon>
        <taxon>Bacillota</taxon>
        <taxon>Clostridia</taxon>
        <taxon>Eubacteriales</taxon>
        <taxon>Peptococcaceae</taxon>
        <taxon>Thermanaerosceptrum</taxon>
    </lineage>
</organism>
<evidence type="ECO:0000259" key="9">
    <source>
        <dbReference type="PROSITE" id="PS51085"/>
    </source>
</evidence>
<evidence type="ECO:0000259" key="10">
    <source>
        <dbReference type="PROSITE" id="PS51379"/>
    </source>
</evidence>
<dbReference type="GO" id="GO:0051539">
    <property type="term" value="F:4 iron, 4 sulfur cluster binding"/>
    <property type="evidence" value="ECO:0007669"/>
    <property type="project" value="UniProtKB-KW"/>
</dbReference>
<dbReference type="AlphaFoldDB" id="A0A7G6E8V3"/>
<dbReference type="InterPro" id="IPR017896">
    <property type="entry name" value="4Fe4S_Fe-S-bd"/>
</dbReference>
<keyword evidence="5" id="KW-0677">Repeat</keyword>
<dbReference type="InterPro" id="IPR003149">
    <property type="entry name" value="Fe_hydrogenase_ssu"/>
</dbReference>
<dbReference type="NCBIfam" id="TIGR02512">
    <property type="entry name" value="FeFe_hydrog_A"/>
    <property type="match status" value="1"/>
</dbReference>
<evidence type="ECO:0000256" key="5">
    <source>
        <dbReference type="ARBA" id="ARBA00022737"/>
    </source>
</evidence>
<dbReference type="FunFam" id="3.10.20.740:FF:000005">
    <property type="entry name" value="NADH:ubiquinone oxidoreductase subunit"/>
    <property type="match status" value="1"/>
</dbReference>